<gene>
    <name evidence="2" type="ORF">AB2U05_21225</name>
</gene>
<dbReference type="AlphaFoldDB" id="A0AB39TNQ0"/>
<organism evidence="2">
    <name type="scientific">Streptomyces sp. Y1</name>
    <dbReference type="NCBI Taxonomy" id="3238634"/>
    <lineage>
        <taxon>Bacteria</taxon>
        <taxon>Bacillati</taxon>
        <taxon>Actinomycetota</taxon>
        <taxon>Actinomycetes</taxon>
        <taxon>Kitasatosporales</taxon>
        <taxon>Streptomycetaceae</taxon>
        <taxon>Streptomyces</taxon>
    </lineage>
</organism>
<accession>A0AB39TNQ0</accession>
<feature type="domain" description="NmrA-like" evidence="1">
    <location>
        <begin position="3"/>
        <end position="221"/>
    </location>
</feature>
<reference evidence="2" key="1">
    <citation type="submission" date="2024-07" db="EMBL/GenBank/DDBJ databases">
        <authorList>
            <person name="Yu S.T."/>
        </authorList>
    </citation>
    <scope>NUCLEOTIDE SEQUENCE</scope>
    <source>
        <strain evidence="2">Y1</strain>
    </source>
</reference>
<dbReference type="InterPro" id="IPR051604">
    <property type="entry name" value="Ergot_Alk_Oxidoreductase"/>
</dbReference>
<dbReference type="Gene3D" id="3.90.25.10">
    <property type="entry name" value="UDP-galactose 4-epimerase, domain 1"/>
    <property type="match status" value="1"/>
</dbReference>
<evidence type="ECO:0000313" key="2">
    <source>
        <dbReference type="EMBL" id="XDQ80807.1"/>
    </source>
</evidence>
<proteinExistence type="predicted"/>
<sequence length="286" mass="31441">MGEILVIGANGSVGRHVVSELAQGGHSVRALVRDPARSIEGATSITGDLSDPATIRAALPGVDRVYLMWPGLPGIDPRPIVEAIAEHATRAVYLSTDVADLADDESPSIFHQEIERLIRRSSLSWTFVRAIDFAGNMLGWADQIRQGVVRWPYGQARRSLIDERDIAAVAVRALTEDGHAGAKYLITGPESLSHAELARIIGEEAGIEVRWEDLPPEVAREQLTAAWGNAAFVESRLRAWESFTREPERVTDTVDRVLGRPARSFRTWARDNAASFRSQCQDAHHV</sequence>
<dbReference type="InterPro" id="IPR008030">
    <property type="entry name" value="NmrA-like"/>
</dbReference>
<evidence type="ECO:0000259" key="1">
    <source>
        <dbReference type="Pfam" id="PF05368"/>
    </source>
</evidence>
<dbReference type="RefSeq" id="WP_369183956.1">
    <property type="nucleotide sequence ID" value="NZ_CP163445.1"/>
</dbReference>
<dbReference type="PANTHER" id="PTHR43162">
    <property type="match status" value="1"/>
</dbReference>
<dbReference type="EMBL" id="CP163445">
    <property type="protein sequence ID" value="XDQ80807.1"/>
    <property type="molecule type" value="Genomic_DNA"/>
</dbReference>
<dbReference type="PANTHER" id="PTHR43162:SF1">
    <property type="entry name" value="PRESTALK A DIFFERENTIATION PROTEIN A"/>
    <property type="match status" value="1"/>
</dbReference>
<dbReference type="InterPro" id="IPR036291">
    <property type="entry name" value="NAD(P)-bd_dom_sf"/>
</dbReference>
<dbReference type="SUPFAM" id="SSF51735">
    <property type="entry name" value="NAD(P)-binding Rossmann-fold domains"/>
    <property type="match status" value="1"/>
</dbReference>
<protein>
    <submittedName>
        <fullName evidence="2">NmrA family NAD(P)-binding protein</fullName>
    </submittedName>
</protein>
<dbReference type="Gene3D" id="3.40.50.720">
    <property type="entry name" value="NAD(P)-binding Rossmann-like Domain"/>
    <property type="match status" value="1"/>
</dbReference>
<name>A0AB39TNQ0_9ACTN</name>
<dbReference type="Pfam" id="PF05368">
    <property type="entry name" value="NmrA"/>
    <property type="match status" value="1"/>
</dbReference>